<dbReference type="Proteomes" id="UP000319663">
    <property type="component" value="Unassembled WGS sequence"/>
</dbReference>
<feature type="region of interest" description="Disordered" evidence="1">
    <location>
        <begin position="119"/>
        <end position="163"/>
    </location>
</feature>
<name>A0A507R683_MONPU</name>
<dbReference type="AlphaFoldDB" id="A0A507R683"/>
<proteinExistence type="predicted"/>
<dbReference type="EMBL" id="VIFY01000003">
    <property type="protein sequence ID" value="TQB77174.1"/>
    <property type="molecule type" value="Genomic_DNA"/>
</dbReference>
<feature type="compositionally biased region" description="Basic and acidic residues" evidence="1">
    <location>
        <begin position="119"/>
        <end position="132"/>
    </location>
</feature>
<accession>A0A507R683</accession>
<evidence type="ECO:0000313" key="2">
    <source>
        <dbReference type="EMBL" id="TQB77174.1"/>
    </source>
</evidence>
<keyword evidence="3" id="KW-1185">Reference proteome</keyword>
<comment type="caution">
    <text evidence="2">The sequence shown here is derived from an EMBL/GenBank/DDBJ whole genome shotgun (WGS) entry which is preliminary data.</text>
</comment>
<reference evidence="2 3" key="1">
    <citation type="submission" date="2019-06" db="EMBL/GenBank/DDBJ databases">
        <title>Wine fermentation using esterase from Monascus purpureus.</title>
        <authorList>
            <person name="Geng C."/>
            <person name="Zhang Y."/>
        </authorList>
    </citation>
    <scope>NUCLEOTIDE SEQUENCE [LARGE SCALE GENOMIC DNA]</scope>
    <source>
        <strain evidence="2">HQ1</strain>
    </source>
</reference>
<gene>
    <name evidence="2" type="ORF">MPDQ_004574</name>
</gene>
<sequence>MHRIDTKRTVGRKCQSIQYVRCRDAPISSVNDVSDASVATGIKFVTAKTPPLPFQLVPLDELVRWTLGPSQRVEGRPQGRNLSEPKKTEFMGKARLPTRAFGDARAIKHLEFLTGEFSGDHEANRHGCDSQRPEAGVDLARRQMSGELKHNSVSALPAKKPEL</sequence>
<evidence type="ECO:0000313" key="3">
    <source>
        <dbReference type="Proteomes" id="UP000319663"/>
    </source>
</evidence>
<evidence type="ECO:0000256" key="1">
    <source>
        <dbReference type="SAM" id="MobiDB-lite"/>
    </source>
</evidence>
<protein>
    <submittedName>
        <fullName evidence="2">Uncharacterized protein</fullName>
    </submittedName>
</protein>
<organism evidence="2 3">
    <name type="scientific">Monascus purpureus</name>
    <name type="common">Red mold</name>
    <name type="synonym">Monascus anka</name>
    <dbReference type="NCBI Taxonomy" id="5098"/>
    <lineage>
        <taxon>Eukaryota</taxon>
        <taxon>Fungi</taxon>
        <taxon>Dikarya</taxon>
        <taxon>Ascomycota</taxon>
        <taxon>Pezizomycotina</taxon>
        <taxon>Eurotiomycetes</taxon>
        <taxon>Eurotiomycetidae</taxon>
        <taxon>Eurotiales</taxon>
        <taxon>Aspergillaceae</taxon>
        <taxon>Monascus</taxon>
    </lineage>
</organism>